<protein>
    <submittedName>
        <fullName evidence="2">Uncharacterized protein</fullName>
    </submittedName>
</protein>
<comment type="caution">
    <text evidence="2">The sequence shown here is derived from an EMBL/GenBank/DDBJ whole genome shotgun (WGS) entry which is preliminary data.</text>
</comment>
<accession>A0A1E3VSH5</accession>
<gene>
    <name evidence="2" type="ORF">AUC70_03345</name>
</gene>
<keyword evidence="3" id="KW-1185">Reference proteome</keyword>
<organism evidence="2 3">
    <name type="scientific">Methyloceanibacter stevinii</name>
    <dbReference type="NCBI Taxonomy" id="1774970"/>
    <lineage>
        <taxon>Bacteria</taxon>
        <taxon>Pseudomonadati</taxon>
        <taxon>Pseudomonadota</taxon>
        <taxon>Alphaproteobacteria</taxon>
        <taxon>Hyphomicrobiales</taxon>
        <taxon>Hyphomicrobiaceae</taxon>
        <taxon>Methyloceanibacter</taxon>
    </lineage>
</organism>
<dbReference type="Gene3D" id="2.120.10.30">
    <property type="entry name" value="TolB, C-terminal domain"/>
    <property type="match status" value="1"/>
</dbReference>
<dbReference type="EMBL" id="LPWE01000010">
    <property type="protein sequence ID" value="ODR95906.1"/>
    <property type="molecule type" value="Genomic_DNA"/>
</dbReference>
<sequence>MVISYTGSGEVLDIVRRLGRTEDVKFSPSYRQFAVAGFSENKVVLFDISITSTSSGKKLELLRANEIFSPSFNLPHGLDFIDDRSLIVANRNGMACILRLPDLADGVSYHEIVPSATIADQDLIHSPGSVSVTRSAEDLYEILMCDNFGHTITRHILNADRGFSVEESGLLLHKHLDIPDGICVSSDRKWVGVSNHNRHCVAMYFNDGSLDVSADPRGLLRGVYYPHGVRFTADGKFVLVADAGAPFVRIYKSHDGSWRGIHYPVSSYRVMSDETFLQGRRNPQEGGPKGIDIHESAHVAVTTSELQPLAFFDLPEMLSPTAGRGHCYEQQSELALTCELDLADQAATHMRQAEAGAKQAEARAKQAETRAKQAELRAGKAETRVAVHTKKAEGQMAAMKRSRSWRITAPLRWASSCIIRSSRS</sequence>
<dbReference type="AlphaFoldDB" id="A0A1E3VSH5"/>
<reference evidence="2 3" key="1">
    <citation type="journal article" date="2016" name="Environ. Microbiol.">
        <title>New Methyloceanibacter diversity from North Sea sediments includes methanotroph containing solely the soluble methane monooxygenase.</title>
        <authorList>
            <person name="Vekeman B."/>
            <person name="Kerckhof F.M."/>
            <person name="Cremers G."/>
            <person name="de Vos P."/>
            <person name="Vandamme P."/>
            <person name="Boon N."/>
            <person name="Op den Camp H.J."/>
            <person name="Heylen K."/>
        </authorList>
    </citation>
    <scope>NUCLEOTIDE SEQUENCE [LARGE SCALE GENOMIC DNA]</scope>
    <source>
        <strain evidence="2 3">R-67176</strain>
    </source>
</reference>
<dbReference type="SUPFAM" id="SSF63829">
    <property type="entry name" value="Calcium-dependent phosphotriesterase"/>
    <property type="match status" value="1"/>
</dbReference>
<dbReference type="STRING" id="1774970.AUC70_03345"/>
<feature type="coiled-coil region" evidence="1">
    <location>
        <begin position="343"/>
        <end position="384"/>
    </location>
</feature>
<dbReference type="RefSeq" id="WP_069444097.1">
    <property type="nucleotide sequence ID" value="NZ_LPWE01000010.1"/>
</dbReference>
<evidence type="ECO:0000313" key="3">
    <source>
        <dbReference type="Proteomes" id="UP000094172"/>
    </source>
</evidence>
<proteinExistence type="predicted"/>
<dbReference type="InterPro" id="IPR011042">
    <property type="entry name" value="6-blade_b-propeller_TolB-like"/>
</dbReference>
<evidence type="ECO:0000313" key="2">
    <source>
        <dbReference type="EMBL" id="ODR95906.1"/>
    </source>
</evidence>
<evidence type="ECO:0000256" key="1">
    <source>
        <dbReference type="SAM" id="Coils"/>
    </source>
</evidence>
<name>A0A1E3VSH5_9HYPH</name>
<keyword evidence="1" id="KW-0175">Coiled coil</keyword>
<dbReference type="Proteomes" id="UP000094172">
    <property type="component" value="Unassembled WGS sequence"/>
</dbReference>